<dbReference type="KEGG" id="vg:29066476"/>
<name>A0A1C9EH55_9CAUD</name>
<reference evidence="1 2" key="1">
    <citation type="submission" date="2016-08" db="EMBL/GenBank/DDBJ databases">
        <authorList>
            <person name="Acevedo E."/>
            <person name="Azhar M."/>
            <person name="Golebiewska U.P."/>
            <person name="Grzywna D."/>
            <person name="Guardiola R."/>
            <person name="Jackson O."/>
            <person name="John N."/>
            <person name="Kanavatsas C."/>
            <person name="Khan S."/>
            <person name="Leong J."/>
            <person name="Mansilla E."/>
            <person name="Muladjanov Y."/>
            <person name="Nouel J."/>
            <person name="Oh S."/>
            <person name="Oppedisano M."/>
            <person name="Sajid A."/>
            <person name="Samper M."/>
            <person name="Ugbeva O."/>
            <person name="Delesalle V.A."/>
            <person name="Garlena R.A."/>
            <person name="Russell D.A."/>
            <person name="Pope W.H."/>
            <person name="Jacobs-Sera D."/>
            <person name="Hendrix R.W."/>
            <person name="Hatfull G.F."/>
        </authorList>
    </citation>
    <scope>NUCLEOTIDE SEQUENCE [LARGE SCALE GENOMIC DNA]</scope>
</reference>
<evidence type="ECO:0000313" key="2">
    <source>
        <dbReference type="Proteomes" id="UP000204231"/>
    </source>
</evidence>
<dbReference type="RefSeq" id="YP_009287942.1">
    <property type="nucleotide sequence ID" value="NC_031080.1"/>
</dbReference>
<protein>
    <submittedName>
        <fullName evidence="1">Uncharacterized protein</fullName>
    </submittedName>
</protein>
<dbReference type="EMBL" id="KX752698">
    <property type="protein sequence ID" value="AON96829.1"/>
    <property type="molecule type" value="Genomic_DNA"/>
</dbReference>
<dbReference type="GeneID" id="29066476"/>
<gene>
    <name evidence="1" type="ORF">SEA_TONENILI_78</name>
</gene>
<accession>A0A1C9EH55</accession>
<evidence type="ECO:0000313" key="1">
    <source>
        <dbReference type="EMBL" id="AON96829.1"/>
    </source>
</evidence>
<dbReference type="Proteomes" id="UP000204231">
    <property type="component" value="Segment"/>
</dbReference>
<organism evidence="1 2">
    <name type="scientific">Mycobacterium phage Tonenili</name>
    <dbReference type="NCBI Taxonomy" id="1891703"/>
    <lineage>
        <taxon>Viruses</taxon>
        <taxon>Duplodnaviria</taxon>
        <taxon>Heunggongvirae</taxon>
        <taxon>Uroviricota</taxon>
        <taxon>Caudoviricetes</taxon>
        <taxon>Ceeclamvirinae</taxon>
        <taxon>Bixzunavirus</taxon>
        <taxon>Bixzunavirus tonenili</taxon>
    </lineage>
</organism>
<keyword evidence="2" id="KW-1185">Reference proteome</keyword>
<sequence length="114" mass="12427">MRVFFGAREVTEEEAKALEAEGRAHFSYVDDEGNFILERGPGNKWLETQPPHVFALHIFGHTATWAGMATKWATTSAEGEDADAVDAMLMSGVAAALVVLNRKLAVAHKNLSRS</sequence>
<proteinExistence type="predicted"/>